<dbReference type="GO" id="GO:0004553">
    <property type="term" value="F:hydrolase activity, hydrolyzing O-glycosyl compounds"/>
    <property type="evidence" value="ECO:0007669"/>
    <property type="project" value="InterPro"/>
</dbReference>
<proteinExistence type="predicted"/>
<dbReference type="NCBIfam" id="TIGR04183">
    <property type="entry name" value="Por_Secre_tail"/>
    <property type="match status" value="1"/>
</dbReference>
<evidence type="ECO:0000259" key="4">
    <source>
        <dbReference type="PROSITE" id="PS51781"/>
    </source>
</evidence>
<dbReference type="InterPro" id="IPR011583">
    <property type="entry name" value="Chitinase_II/V-like_cat"/>
</dbReference>
<dbReference type="GO" id="GO:0009313">
    <property type="term" value="P:oligosaccharide catabolic process"/>
    <property type="evidence" value="ECO:0007669"/>
    <property type="project" value="TreeGrafter"/>
</dbReference>
<evidence type="ECO:0000256" key="1">
    <source>
        <dbReference type="ARBA" id="ARBA00022801"/>
    </source>
</evidence>
<dbReference type="InterPro" id="IPR026444">
    <property type="entry name" value="Secre_tail"/>
</dbReference>
<dbReference type="PANTHER" id="PTHR46290">
    <property type="entry name" value="DI-N-ACETYLCHITOBIASE"/>
    <property type="match status" value="1"/>
</dbReference>
<protein>
    <submittedName>
        <fullName evidence="6">T9SS type A sorting domain-containing protein</fullName>
    </submittedName>
</protein>
<organism evidence="6">
    <name type="scientific">candidate division WOR-3 bacterium</name>
    <dbReference type="NCBI Taxonomy" id="2052148"/>
    <lineage>
        <taxon>Bacteria</taxon>
        <taxon>Bacteria division WOR-3</taxon>
    </lineage>
</organism>
<dbReference type="InterPro" id="IPR017853">
    <property type="entry name" value="GH"/>
</dbReference>
<keyword evidence="2 3" id="KW-0326">Glycosidase</keyword>
<dbReference type="PANTHER" id="PTHR46290:SF1">
    <property type="entry name" value="DI-N-ACETYLCHITOBIASE"/>
    <property type="match status" value="1"/>
</dbReference>
<dbReference type="Gene3D" id="2.30.30.40">
    <property type="entry name" value="SH3 Domains"/>
    <property type="match status" value="1"/>
</dbReference>
<dbReference type="InterPro" id="IPR003646">
    <property type="entry name" value="SH3-like_bac-type"/>
</dbReference>
<evidence type="ECO:0000259" key="5">
    <source>
        <dbReference type="PROSITE" id="PS51910"/>
    </source>
</evidence>
<name>A0A7C4U9H5_UNCW3</name>
<evidence type="ECO:0000256" key="2">
    <source>
        <dbReference type="ARBA" id="ARBA00023295"/>
    </source>
</evidence>
<dbReference type="InterPro" id="IPR051887">
    <property type="entry name" value="GH18_Domain-Containing"/>
</dbReference>
<accession>A0A7C4U9H5</accession>
<sequence>MIFLIFSFEIEGIHSIEYFSHLNEADFSFYPHKIVPLKERKGLYYEYYGYCPYWIDTTTYKNFRFHLLTHISYFSVGIDTLGNLGSIPNSYRFSYLYSLAHSRGVKMHITYTIFGSSNVSKFLNNKNARNNAISQISSMVTNYGLDGVNIDFEFVQSSVKDSFSKFINDLYYEMLNHQQGRKELYIAMPAVPPWYPGYDYAYLSSHSDGLFIMAYDYHYSGSSVAGPVSPTIPSSLWGQWATASTIKSYLTYGATRDKLILGIPYYGFDWPTTSSSIGSSTRGTGDAVVFRYAVQNAQSYGRLWDTYSLTPWYEYYVNGDGWHQCWYDDSFSLYLKFTQARDSSLKGSGCWALGYDDGYDDIWNAIQSVFWIEPPSKHFVLSVNISDLNTREGPGTDWKILTVSKLNQKFVGFKYLNNWYKIYFPSDSGAYYAYMWGGDGIDYQYLKGSTGDTIVRVTASLLNVREGPGTSNNIITRISFGQVFVLDSIYNGWARIYIPPVDTHRTGWCSLTYLKMVQSPEDSNEYDATILKTEYPDTLFSLDTFTLKIKVLNNGSGPFDNNTFLYSFNSPFYDSLSWTDRNKVITTGYDGLPNQTFYRYGKMRAPFVSDTTIVQDTFRFYRKNIFGGNIILKVVVLPEQTIVDDNSMIHSFNVQSIFKNSVKFTGCVKGDFEIKIYDVSGRLVFMKKGKDRIDFEFGDRQSSGIYFYEVKTEKDIIKGKVIKLH</sequence>
<keyword evidence="1 3" id="KW-0378">Hydrolase</keyword>
<dbReference type="GO" id="GO:0008061">
    <property type="term" value="F:chitin binding"/>
    <property type="evidence" value="ECO:0007669"/>
    <property type="project" value="InterPro"/>
</dbReference>
<dbReference type="Pfam" id="PF00704">
    <property type="entry name" value="Glyco_hydro_18"/>
    <property type="match status" value="1"/>
</dbReference>
<dbReference type="PROSITE" id="PS01095">
    <property type="entry name" value="GH18_1"/>
    <property type="match status" value="1"/>
</dbReference>
<gene>
    <name evidence="6" type="ORF">ENV67_08990</name>
</gene>
<feature type="domain" description="GH18" evidence="5">
    <location>
        <begin position="39"/>
        <end position="373"/>
    </location>
</feature>
<dbReference type="Pfam" id="PF08239">
    <property type="entry name" value="SH3_3"/>
    <property type="match status" value="1"/>
</dbReference>
<comment type="caution">
    <text evidence="6">The sequence shown here is derived from an EMBL/GenBank/DDBJ whole genome shotgun (WGS) entry which is preliminary data.</text>
</comment>
<dbReference type="SMART" id="SM00287">
    <property type="entry name" value="SH3b"/>
    <property type="match status" value="2"/>
</dbReference>
<dbReference type="Gene3D" id="3.10.50.10">
    <property type="match status" value="1"/>
</dbReference>
<dbReference type="PROSITE" id="PS51910">
    <property type="entry name" value="GH18_2"/>
    <property type="match status" value="1"/>
</dbReference>
<dbReference type="SMART" id="SM00636">
    <property type="entry name" value="Glyco_18"/>
    <property type="match status" value="1"/>
</dbReference>
<dbReference type="InterPro" id="IPR001579">
    <property type="entry name" value="Glyco_hydro_18_chit_AS"/>
</dbReference>
<dbReference type="InterPro" id="IPR001223">
    <property type="entry name" value="Glyco_hydro18_cat"/>
</dbReference>
<feature type="domain" description="SH3b" evidence="4">
    <location>
        <begin position="452"/>
        <end position="518"/>
    </location>
</feature>
<dbReference type="PROSITE" id="PS51781">
    <property type="entry name" value="SH3B"/>
    <property type="match status" value="1"/>
</dbReference>
<dbReference type="AlphaFoldDB" id="A0A7C4U9H5"/>
<evidence type="ECO:0000256" key="3">
    <source>
        <dbReference type="RuleBase" id="RU000489"/>
    </source>
</evidence>
<dbReference type="Gene3D" id="3.20.20.80">
    <property type="entry name" value="Glycosidases"/>
    <property type="match status" value="1"/>
</dbReference>
<dbReference type="SUPFAM" id="SSF51445">
    <property type="entry name" value="(Trans)glycosidases"/>
    <property type="match status" value="1"/>
</dbReference>
<evidence type="ECO:0000313" key="6">
    <source>
        <dbReference type="EMBL" id="HGW92655.1"/>
    </source>
</evidence>
<dbReference type="EMBL" id="DTHG01000108">
    <property type="protein sequence ID" value="HGW92655.1"/>
    <property type="molecule type" value="Genomic_DNA"/>
</dbReference>
<dbReference type="InterPro" id="IPR029070">
    <property type="entry name" value="Chitinase_insertion_sf"/>
</dbReference>
<reference evidence="6" key="1">
    <citation type="journal article" date="2020" name="mSystems">
        <title>Genome- and Community-Level Interaction Insights into Carbon Utilization and Element Cycling Functions of Hydrothermarchaeota in Hydrothermal Sediment.</title>
        <authorList>
            <person name="Zhou Z."/>
            <person name="Liu Y."/>
            <person name="Xu W."/>
            <person name="Pan J."/>
            <person name="Luo Z.H."/>
            <person name="Li M."/>
        </authorList>
    </citation>
    <scope>NUCLEOTIDE SEQUENCE [LARGE SCALE GENOMIC DNA]</scope>
    <source>
        <strain evidence="6">SpSt-780</strain>
    </source>
</reference>